<evidence type="ECO:0000256" key="7">
    <source>
        <dbReference type="ARBA" id="ARBA00023204"/>
    </source>
</evidence>
<keyword evidence="4" id="KW-0547">Nucleotide-binding</keyword>
<dbReference type="NCBIfam" id="NF008121">
    <property type="entry name" value="PRK10869.1"/>
    <property type="match status" value="1"/>
</dbReference>
<reference evidence="11" key="1">
    <citation type="journal article" date="2017" name="Appl. Environ. Microbiol.">
        <title>Molecular characterization of an Endozoicomonas-like organism causing infection in king scallop Pecten maximus L.</title>
        <authorList>
            <person name="Cano I."/>
            <person name="van Aerle R."/>
            <person name="Ross S."/>
            <person name="Verner-Jeffreys D.W."/>
            <person name="Paley R.K."/>
            <person name="Rimmer G."/>
            <person name="Ryder D."/>
            <person name="Hooper P."/>
            <person name="Stone D."/>
            <person name="Feist S.W."/>
        </authorList>
    </citation>
    <scope>NUCLEOTIDE SEQUENCE</scope>
</reference>
<keyword evidence="5" id="KW-0227">DNA damage</keyword>
<feature type="coiled-coil region" evidence="9">
    <location>
        <begin position="159"/>
        <end position="186"/>
    </location>
</feature>
<evidence type="ECO:0000256" key="4">
    <source>
        <dbReference type="ARBA" id="ARBA00022741"/>
    </source>
</evidence>
<dbReference type="PANTHER" id="PTHR11059">
    <property type="entry name" value="DNA REPAIR PROTEIN RECN"/>
    <property type="match status" value="1"/>
</dbReference>
<dbReference type="NCBIfam" id="TIGR00634">
    <property type="entry name" value="recN"/>
    <property type="match status" value="1"/>
</dbReference>
<dbReference type="FunFam" id="3.40.50.300:FF:000356">
    <property type="entry name" value="DNA repair protein RecN"/>
    <property type="match status" value="1"/>
</dbReference>
<dbReference type="GO" id="GO:0006310">
    <property type="term" value="P:DNA recombination"/>
    <property type="evidence" value="ECO:0007669"/>
    <property type="project" value="InterPro"/>
</dbReference>
<keyword evidence="9" id="KW-0175">Coiled coil</keyword>
<gene>
    <name evidence="11" type="primary">recN</name>
    <name evidence="11" type="ORF">CI610_02190</name>
</gene>
<dbReference type="SUPFAM" id="SSF52540">
    <property type="entry name" value="P-loop containing nucleoside triphosphate hydrolases"/>
    <property type="match status" value="1"/>
</dbReference>
<comment type="caution">
    <text evidence="11">The sequence shown here is derived from an EMBL/GenBank/DDBJ whole genome shotgun (WGS) entry which is preliminary data.</text>
</comment>
<feature type="coiled-coil region" evidence="9">
    <location>
        <begin position="336"/>
        <end position="374"/>
    </location>
</feature>
<feature type="domain" description="RecF/RecN/SMC N-terminal" evidence="10">
    <location>
        <begin position="2"/>
        <end position="510"/>
    </location>
</feature>
<sequence>MLTHLSISNYTVADHLELDISSGMSVITGETGAGKSIILGALSLTLGGRANRDCIRSGASKADVRACFDLIHCPEATQWLKDRDLYHNEECILRRIVYQEGRSRNYINGVPSPLNDLKTIGQHLLDLHSQHEHQTLLQNSHHRILLDDFGQCSKLARKTAELAQKCKAAADKKQQLENEQLSHQEREQFLCYQLEELEQLNLSTGELNILEQQQQQLLHAEIYLKACHDVIDCCTENESSSLNQQLTFCQRLLSDLTENIPETHAIMDMLTSAQIQIEEASMEINRLASSISADPQQLLIVNERLSAIYDMARKHHIQPETLLEKQQAIYHELSSLSHTSDQMEQLNKNLDILQEKYQAAAQSLSKQRKKAAKQLTCAVTEKLKQLSMPLCKFNVKLMPVSSDMPSANGLESIEFQIATNPGQPLRALAKIASGGELSRISLAIQVVTAQTSYTPTLVFDEVDVGISGATAEQVGMMLQNIGQQGQVICITHQPQVAACSHHHFRVQKNASEESANTTVCLLSDSQRVKEIARMLAGIKITEHSLVHAKDMLHHERLLPLL</sequence>
<evidence type="ECO:0000256" key="6">
    <source>
        <dbReference type="ARBA" id="ARBA00022840"/>
    </source>
</evidence>
<evidence type="ECO:0000256" key="2">
    <source>
        <dbReference type="ARBA" id="ARBA00009441"/>
    </source>
</evidence>
<dbReference type="GO" id="GO:0043590">
    <property type="term" value="C:bacterial nucleoid"/>
    <property type="evidence" value="ECO:0007669"/>
    <property type="project" value="TreeGrafter"/>
</dbReference>
<dbReference type="EMBL" id="NSIT01000121">
    <property type="protein sequence ID" value="PJE78853.1"/>
    <property type="molecule type" value="Genomic_DNA"/>
</dbReference>
<evidence type="ECO:0000256" key="8">
    <source>
        <dbReference type="ARBA" id="ARBA00033408"/>
    </source>
</evidence>
<comment type="function">
    <text evidence="1">May be involved in recombinational repair of damaged DNA.</text>
</comment>
<name>A0A2H9T6L5_9ZZZZ</name>
<proteinExistence type="inferred from homology"/>
<dbReference type="Pfam" id="PF02463">
    <property type="entry name" value="SMC_N"/>
    <property type="match status" value="1"/>
</dbReference>
<comment type="similarity">
    <text evidence="2">Belongs to the RecN family.</text>
</comment>
<dbReference type="InterPro" id="IPR027417">
    <property type="entry name" value="P-loop_NTPase"/>
</dbReference>
<dbReference type="CDD" id="cd03241">
    <property type="entry name" value="ABC_RecN"/>
    <property type="match status" value="2"/>
</dbReference>
<evidence type="ECO:0000259" key="10">
    <source>
        <dbReference type="Pfam" id="PF02463"/>
    </source>
</evidence>
<organism evidence="11">
    <name type="scientific">invertebrate metagenome</name>
    <dbReference type="NCBI Taxonomy" id="1711999"/>
    <lineage>
        <taxon>unclassified sequences</taxon>
        <taxon>metagenomes</taxon>
        <taxon>organismal metagenomes</taxon>
    </lineage>
</organism>
<dbReference type="GO" id="GO:0009432">
    <property type="term" value="P:SOS response"/>
    <property type="evidence" value="ECO:0007669"/>
    <property type="project" value="TreeGrafter"/>
</dbReference>
<dbReference type="AlphaFoldDB" id="A0A2H9T6L5"/>
<dbReference type="GO" id="GO:0006281">
    <property type="term" value="P:DNA repair"/>
    <property type="evidence" value="ECO:0007669"/>
    <property type="project" value="UniProtKB-KW"/>
</dbReference>
<evidence type="ECO:0000256" key="5">
    <source>
        <dbReference type="ARBA" id="ARBA00022763"/>
    </source>
</evidence>
<dbReference type="PANTHER" id="PTHR11059:SF0">
    <property type="entry name" value="DNA REPAIR PROTEIN RECN"/>
    <property type="match status" value="1"/>
</dbReference>
<dbReference type="GO" id="GO:0005524">
    <property type="term" value="F:ATP binding"/>
    <property type="evidence" value="ECO:0007669"/>
    <property type="project" value="UniProtKB-KW"/>
</dbReference>
<evidence type="ECO:0000256" key="3">
    <source>
        <dbReference type="ARBA" id="ARBA00021315"/>
    </source>
</evidence>
<dbReference type="InterPro" id="IPR003395">
    <property type="entry name" value="RecF/RecN/SMC_N"/>
</dbReference>
<evidence type="ECO:0000256" key="1">
    <source>
        <dbReference type="ARBA" id="ARBA00003618"/>
    </source>
</evidence>
<dbReference type="FunFam" id="3.40.50.300:FF:000319">
    <property type="entry name" value="DNA repair protein RecN"/>
    <property type="match status" value="1"/>
</dbReference>
<protein>
    <recommendedName>
        <fullName evidence="3">DNA repair protein RecN</fullName>
    </recommendedName>
    <alternativeName>
        <fullName evidence="8">Recombination protein N</fullName>
    </alternativeName>
</protein>
<keyword evidence="6" id="KW-0067">ATP-binding</keyword>
<dbReference type="PIRSF" id="PIRSF003128">
    <property type="entry name" value="RecN"/>
    <property type="match status" value="1"/>
</dbReference>
<keyword evidence="7" id="KW-0234">DNA repair</keyword>
<evidence type="ECO:0000313" key="11">
    <source>
        <dbReference type="EMBL" id="PJE78853.1"/>
    </source>
</evidence>
<accession>A0A2H9T6L5</accession>
<dbReference type="Gene3D" id="3.40.50.300">
    <property type="entry name" value="P-loop containing nucleotide triphosphate hydrolases"/>
    <property type="match status" value="2"/>
</dbReference>
<dbReference type="InterPro" id="IPR004604">
    <property type="entry name" value="DNA_recomb/repair_RecN"/>
</dbReference>
<evidence type="ECO:0000256" key="9">
    <source>
        <dbReference type="SAM" id="Coils"/>
    </source>
</evidence>